<name>A0ABP1N9D8_XYLVO</name>
<reference evidence="11 12" key="1">
    <citation type="submission" date="2024-08" db="EMBL/GenBank/DDBJ databases">
        <authorList>
            <person name="Will J Nash"/>
            <person name="Angela Man"/>
            <person name="Seanna McTaggart"/>
            <person name="Kendall Baker"/>
            <person name="Tom Barker"/>
            <person name="Leah Catchpole"/>
            <person name="Alex Durrant"/>
            <person name="Karim Gharbi"/>
            <person name="Naomi Irish"/>
            <person name="Gemy Kaithakottil"/>
            <person name="Debby Ku"/>
            <person name="Aaliyah Providence"/>
            <person name="Felix Shaw"/>
            <person name="David Swarbreck"/>
            <person name="Chris Watkins"/>
            <person name="Ann M. McCartney"/>
            <person name="Giulio Formenti"/>
            <person name="Alice Mouton"/>
            <person name="Noel Vella"/>
            <person name="Bjorn M von Reumont"/>
            <person name="Adriana Vella"/>
            <person name="Wilfried Haerty"/>
        </authorList>
    </citation>
    <scope>NUCLEOTIDE SEQUENCE [LARGE SCALE GENOMIC DNA]</scope>
</reference>
<dbReference type="PANTHER" id="PTHR21137:SF35">
    <property type="entry name" value="ODORANT RECEPTOR 19A-RELATED"/>
    <property type="match status" value="1"/>
</dbReference>
<evidence type="ECO:0000256" key="8">
    <source>
        <dbReference type="ARBA" id="ARBA00023170"/>
    </source>
</evidence>
<evidence type="ECO:0000256" key="9">
    <source>
        <dbReference type="ARBA" id="ARBA00023224"/>
    </source>
</evidence>
<comment type="caution">
    <text evidence="11">The sequence shown here is derived from an EMBL/GenBank/DDBJ whole genome shotgun (WGS) entry which is preliminary data.</text>
</comment>
<comment type="caution">
    <text evidence="10">Lacks conserved residue(s) required for the propagation of feature annotation.</text>
</comment>
<evidence type="ECO:0000256" key="7">
    <source>
        <dbReference type="ARBA" id="ARBA00023136"/>
    </source>
</evidence>
<evidence type="ECO:0000256" key="5">
    <source>
        <dbReference type="ARBA" id="ARBA00022725"/>
    </source>
</evidence>
<keyword evidence="6 10" id="KW-1133">Transmembrane helix</keyword>
<feature type="transmembrane region" description="Helical" evidence="10">
    <location>
        <begin position="138"/>
        <end position="160"/>
    </location>
</feature>
<keyword evidence="5 10" id="KW-0552">Olfaction</keyword>
<dbReference type="EMBL" id="CAXAJV020001287">
    <property type="protein sequence ID" value="CAL7936653.1"/>
    <property type="molecule type" value="Genomic_DNA"/>
</dbReference>
<evidence type="ECO:0000313" key="11">
    <source>
        <dbReference type="EMBL" id="CAL7936653.1"/>
    </source>
</evidence>
<proteinExistence type="inferred from homology"/>
<keyword evidence="3 10" id="KW-0716">Sensory transduction</keyword>
<comment type="similarity">
    <text evidence="10">Belongs to the insect chemoreceptor superfamily. Heteromeric odorant receptor channel (TC 1.A.69) family.</text>
</comment>
<dbReference type="Pfam" id="PF02949">
    <property type="entry name" value="7tm_6"/>
    <property type="match status" value="1"/>
</dbReference>
<feature type="transmembrane region" description="Helical" evidence="10">
    <location>
        <begin position="82"/>
        <end position="101"/>
    </location>
</feature>
<keyword evidence="7 10" id="KW-0472">Membrane</keyword>
<feature type="transmembrane region" description="Helical" evidence="10">
    <location>
        <begin position="195"/>
        <end position="224"/>
    </location>
</feature>
<organism evidence="11 12">
    <name type="scientific">Xylocopa violacea</name>
    <name type="common">Violet carpenter bee</name>
    <name type="synonym">Apis violacea</name>
    <dbReference type="NCBI Taxonomy" id="135666"/>
    <lineage>
        <taxon>Eukaryota</taxon>
        <taxon>Metazoa</taxon>
        <taxon>Ecdysozoa</taxon>
        <taxon>Arthropoda</taxon>
        <taxon>Hexapoda</taxon>
        <taxon>Insecta</taxon>
        <taxon>Pterygota</taxon>
        <taxon>Neoptera</taxon>
        <taxon>Endopterygota</taxon>
        <taxon>Hymenoptera</taxon>
        <taxon>Apocrita</taxon>
        <taxon>Aculeata</taxon>
        <taxon>Apoidea</taxon>
        <taxon>Anthophila</taxon>
        <taxon>Apidae</taxon>
        <taxon>Xylocopa</taxon>
        <taxon>Xylocopa</taxon>
    </lineage>
</organism>
<dbReference type="InterPro" id="IPR004117">
    <property type="entry name" value="7tm6_olfct_rcpt"/>
</dbReference>
<evidence type="ECO:0000256" key="10">
    <source>
        <dbReference type="RuleBase" id="RU351113"/>
    </source>
</evidence>
<sequence length="407" mass="46059">MTNKPLVVEINVASHSDYSLQLNRWILKPIGVWPASPSTSNLERTVSIILNVICYSFMVSISIVCLLHLLLEQETLYVKLEIVGALSHWFPSSVTYSILLLRSKDIRDCVRQMETDWRTVVREKDQEVMLKYAKFGRYVATFCAAFMQGGVLSYCFVTALNSEEIRVGNETKIVRVIPFPVYKRLLNVEENPMNAIVLLAEILAIFIANSCTAGTYSLAAVLAAHACGQLGVIKVRLAEFVDTSRNQEKGSAFGKIGTIVEHHLRTLNFIACIEKMMNRIYFLEFFRCTLAICLIGYMFLMDLADHNVKNMVTLCTCAVSICLNIFIMCYISEVLTGQCKEIGNVIYMTNWYHLPNKLILDLILIIVRSNLVVDITAGKIVHLSIYTFGHAIKTSFAYLNIMRQMIQ</sequence>
<keyword evidence="2" id="KW-1003">Cell membrane</keyword>
<feature type="transmembrane region" description="Helical" evidence="10">
    <location>
        <begin position="280"/>
        <end position="299"/>
    </location>
</feature>
<feature type="transmembrane region" description="Helical" evidence="10">
    <location>
        <begin position="48"/>
        <end position="70"/>
    </location>
</feature>
<evidence type="ECO:0000256" key="2">
    <source>
        <dbReference type="ARBA" id="ARBA00022475"/>
    </source>
</evidence>
<evidence type="ECO:0000256" key="6">
    <source>
        <dbReference type="ARBA" id="ARBA00022989"/>
    </source>
</evidence>
<keyword evidence="4 10" id="KW-0812">Transmembrane</keyword>
<evidence type="ECO:0000256" key="4">
    <source>
        <dbReference type="ARBA" id="ARBA00022692"/>
    </source>
</evidence>
<accession>A0ABP1N9D8</accession>
<gene>
    <name evidence="11" type="ORF">XYLVIOL_LOCUS2292</name>
</gene>
<evidence type="ECO:0000313" key="12">
    <source>
        <dbReference type="Proteomes" id="UP001642520"/>
    </source>
</evidence>
<keyword evidence="8 10" id="KW-0675">Receptor</keyword>
<protein>
    <recommendedName>
        <fullName evidence="10">Odorant receptor</fullName>
    </recommendedName>
</protein>
<evidence type="ECO:0000256" key="1">
    <source>
        <dbReference type="ARBA" id="ARBA00004651"/>
    </source>
</evidence>
<keyword evidence="12" id="KW-1185">Reference proteome</keyword>
<dbReference type="PANTHER" id="PTHR21137">
    <property type="entry name" value="ODORANT RECEPTOR"/>
    <property type="match status" value="1"/>
</dbReference>
<comment type="subcellular location">
    <subcellularLocation>
        <location evidence="1 10">Cell membrane</location>
        <topology evidence="1 10">Multi-pass membrane protein</topology>
    </subcellularLocation>
</comment>
<keyword evidence="9 10" id="KW-0807">Transducer</keyword>
<dbReference type="Proteomes" id="UP001642520">
    <property type="component" value="Unassembled WGS sequence"/>
</dbReference>
<feature type="transmembrane region" description="Helical" evidence="10">
    <location>
        <begin position="311"/>
        <end position="331"/>
    </location>
</feature>
<evidence type="ECO:0000256" key="3">
    <source>
        <dbReference type="ARBA" id="ARBA00022606"/>
    </source>
</evidence>